<dbReference type="AlphaFoldDB" id="A0A1J3JMB8"/>
<gene>
    <name evidence="1" type="ORF">MP_TR10079_c8_g1_i1_g.30391</name>
</gene>
<accession>A0A1J3JMB8</accession>
<name>A0A1J3JMB8_NOCCA</name>
<dbReference type="EMBL" id="GEVM01012481">
    <property type="protein sequence ID" value="JAU93457.1"/>
    <property type="molecule type" value="Transcribed_RNA"/>
</dbReference>
<proteinExistence type="predicted"/>
<reference evidence="1" key="1">
    <citation type="submission" date="2016-07" db="EMBL/GenBank/DDBJ databases">
        <title>De novo transcriptome assembly of four accessions of the metal hyperaccumulator plant Noccaea caerulescens.</title>
        <authorList>
            <person name="Blande D."/>
            <person name="Halimaa P."/>
            <person name="Tervahauta A.I."/>
            <person name="Aarts M.G."/>
            <person name="Karenlampi S.O."/>
        </authorList>
    </citation>
    <scope>NUCLEOTIDE SEQUENCE</scope>
</reference>
<organism evidence="1">
    <name type="scientific">Noccaea caerulescens</name>
    <name type="common">Alpine penny-cress</name>
    <name type="synonym">Thlaspi caerulescens</name>
    <dbReference type="NCBI Taxonomy" id="107243"/>
    <lineage>
        <taxon>Eukaryota</taxon>
        <taxon>Viridiplantae</taxon>
        <taxon>Streptophyta</taxon>
        <taxon>Embryophyta</taxon>
        <taxon>Tracheophyta</taxon>
        <taxon>Spermatophyta</taxon>
        <taxon>Magnoliopsida</taxon>
        <taxon>eudicotyledons</taxon>
        <taxon>Gunneridae</taxon>
        <taxon>Pentapetalae</taxon>
        <taxon>rosids</taxon>
        <taxon>malvids</taxon>
        <taxon>Brassicales</taxon>
        <taxon>Brassicaceae</taxon>
        <taxon>Coluteocarpeae</taxon>
        <taxon>Noccaea</taxon>
    </lineage>
</organism>
<evidence type="ECO:0000313" key="1">
    <source>
        <dbReference type="EMBL" id="JAU93457.1"/>
    </source>
</evidence>
<protein>
    <submittedName>
        <fullName evidence="1">Uncharacterized protein</fullName>
    </submittedName>
</protein>
<sequence>MVAAEASHPEAMYLYGMILINQGRYSEGSNYLKQLWKKKGFQAVRRCLVNCKPVLLKLSVRDYILLMIICSPIWKSEMIALLENMMMSVSTALSTRRYSVSLTTCTMSKSS</sequence>